<evidence type="ECO:0000259" key="8">
    <source>
        <dbReference type="PROSITE" id="PS50975"/>
    </source>
</evidence>
<dbReference type="InterPro" id="IPR011761">
    <property type="entry name" value="ATP-grasp"/>
</dbReference>
<dbReference type="PROSITE" id="PS00866">
    <property type="entry name" value="CPSASE_1"/>
    <property type="match status" value="1"/>
</dbReference>
<dbReference type="EC" id="6.3.1.21" evidence="7"/>
<evidence type="ECO:0000256" key="7">
    <source>
        <dbReference type="HAMAP-Rule" id="MF_01643"/>
    </source>
</evidence>
<name>A0ABY8VEN5_9CORY</name>
<keyword evidence="2 7" id="KW-0479">Metal-binding</keyword>
<evidence type="ECO:0000256" key="1">
    <source>
        <dbReference type="ARBA" id="ARBA00022598"/>
    </source>
</evidence>
<dbReference type="GO" id="GO:0016740">
    <property type="term" value="F:transferase activity"/>
    <property type="evidence" value="ECO:0007669"/>
    <property type="project" value="UniProtKB-KW"/>
</dbReference>
<dbReference type="HAMAP" id="MF_01643">
    <property type="entry name" value="PurT"/>
    <property type="match status" value="1"/>
</dbReference>
<dbReference type="Pfam" id="PF21244">
    <property type="entry name" value="PurT_C"/>
    <property type="match status" value="1"/>
</dbReference>
<dbReference type="InterPro" id="IPR013815">
    <property type="entry name" value="ATP_grasp_subdomain_1"/>
</dbReference>
<sequence length="400" mass="42988">MNSTRLGTPMTANATKVLLLGSGEIGKELTLSFQRLGLEVHAVDRYSNAPAHQSAHFSYIADARDPRQINELIEKIQPDFIVPEIETVAAESLARAEEEGSAVVVPTARACELSLSREGIRRVASEELGLPTTAYRFASSAAEVGAAGDELGYPCVVKPAMSTSGRGHTLLKGPEGVEQAWQEAYQPDSPNPQVTVERFVDFDYEVTILAVRSIDPATGEMATWFCEPIGRKHSHGRLVEFWQPALMSDGAMDNARSMAARITNAMGGLGVYGVELFVSGDEVYFSSVSPRPHDTGTLTTSTQRFSEFDLHARAILGMPIDVTLVSPGASRFVYASDFTETVSFGGIAEALAIPETDVRLFGKPKAYPGRRMGIVTCTADTIAEARARAEEAAAAITVQA</sequence>
<keyword evidence="1 7" id="KW-0436">Ligase</keyword>
<dbReference type="InterPro" id="IPR016185">
    <property type="entry name" value="PreATP-grasp_dom_sf"/>
</dbReference>
<proteinExistence type="inferred from homology"/>
<keyword evidence="9" id="KW-0808">Transferase</keyword>
<comment type="similarity">
    <text evidence="7">Belongs to the PurK/PurT family.</text>
</comment>
<comment type="pathway">
    <text evidence="7">Purine metabolism; IMP biosynthesis via de novo pathway; N(2)-formyl-N(1)-(5-phospho-D-ribosyl)glycinamide from N(1)-(5-phospho-D-ribosyl)glycinamide (formate route): step 1/1.</text>
</comment>
<feature type="binding site" evidence="7">
    <location>
        <position position="158"/>
    </location>
    <ligand>
        <name>ATP</name>
        <dbReference type="ChEBI" id="CHEBI:30616"/>
    </ligand>
</feature>
<dbReference type="EMBL" id="CP126969">
    <property type="protein sequence ID" value="WIM67416.1"/>
    <property type="molecule type" value="Genomic_DNA"/>
</dbReference>
<evidence type="ECO:0000313" key="10">
    <source>
        <dbReference type="Proteomes" id="UP001225598"/>
    </source>
</evidence>
<dbReference type="InterPro" id="IPR005862">
    <property type="entry name" value="PurT"/>
</dbReference>
<dbReference type="Gene3D" id="3.30.470.20">
    <property type="entry name" value="ATP-grasp fold, B domain"/>
    <property type="match status" value="1"/>
</dbReference>
<dbReference type="Pfam" id="PF02222">
    <property type="entry name" value="ATP-grasp"/>
    <property type="match status" value="1"/>
</dbReference>
<evidence type="ECO:0000256" key="3">
    <source>
        <dbReference type="ARBA" id="ARBA00022741"/>
    </source>
</evidence>
<feature type="binding site" evidence="7">
    <location>
        <position position="205"/>
    </location>
    <ligand>
        <name>ATP</name>
        <dbReference type="ChEBI" id="CHEBI:30616"/>
    </ligand>
</feature>
<keyword evidence="5 7" id="KW-0067">ATP-binding</keyword>
<feature type="binding site" evidence="7">
    <location>
        <begin position="370"/>
        <end position="371"/>
    </location>
    <ligand>
        <name>N(1)-(5-phospho-beta-D-ribosyl)glycinamide</name>
        <dbReference type="ChEBI" id="CHEBI:143788"/>
    </ligand>
</feature>
<dbReference type="PANTHER" id="PTHR43055">
    <property type="entry name" value="FORMATE-DEPENDENT PHOSPHORIBOSYLGLYCINAMIDE FORMYLTRANSFERASE"/>
    <property type="match status" value="1"/>
</dbReference>
<dbReference type="SUPFAM" id="SSF51246">
    <property type="entry name" value="Rudiment single hybrid motif"/>
    <property type="match status" value="1"/>
</dbReference>
<feature type="domain" description="ATP-grasp" evidence="8">
    <location>
        <begin position="122"/>
        <end position="316"/>
    </location>
</feature>
<comment type="function">
    <text evidence="7">Involved in the de novo purine biosynthesis. Catalyzes the transfer of formate to 5-phospho-ribosyl-glycinamide (GAR), producing 5-phospho-ribosyl-N-formylglycinamide (FGAR). Formate is provided by PurU via hydrolysis of 10-formyl-tetrahydrofolate.</text>
</comment>
<feature type="binding site" evidence="7">
    <location>
        <position position="117"/>
    </location>
    <ligand>
        <name>ATP</name>
        <dbReference type="ChEBI" id="CHEBI:30616"/>
    </ligand>
</feature>
<dbReference type="InterPro" id="IPR005479">
    <property type="entry name" value="CPAse_ATP-bd"/>
</dbReference>
<dbReference type="InterPro" id="IPR048740">
    <property type="entry name" value="PurT_C"/>
</dbReference>
<comment type="catalytic activity">
    <reaction evidence="7">
        <text>N(1)-(5-phospho-beta-D-ribosyl)glycinamide + formate + ATP = N(2)-formyl-N(1)-(5-phospho-beta-D-ribosyl)glycinamide + ADP + phosphate + H(+)</text>
        <dbReference type="Rhea" id="RHEA:24829"/>
        <dbReference type="ChEBI" id="CHEBI:15378"/>
        <dbReference type="ChEBI" id="CHEBI:15740"/>
        <dbReference type="ChEBI" id="CHEBI:30616"/>
        <dbReference type="ChEBI" id="CHEBI:43474"/>
        <dbReference type="ChEBI" id="CHEBI:143788"/>
        <dbReference type="ChEBI" id="CHEBI:147286"/>
        <dbReference type="ChEBI" id="CHEBI:456216"/>
        <dbReference type="EC" id="6.3.1.21"/>
    </reaction>
</comment>
<dbReference type="RefSeq" id="WP_284824497.1">
    <property type="nucleotide sequence ID" value="NZ_CP126969.1"/>
</dbReference>
<protein>
    <recommendedName>
        <fullName evidence="7">Formate-dependent phosphoribosylglycinamide formyltransferase</fullName>
        <ecNumber evidence="7">6.3.1.21</ecNumber>
    </recommendedName>
    <alternativeName>
        <fullName evidence="7">5'-phosphoribosylglycinamide transformylase 2</fullName>
    </alternativeName>
    <alternativeName>
        <fullName evidence="7">Formate-dependent GAR transformylase</fullName>
    </alternativeName>
    <alternativeName>
        <fullName evidence="7">GAR transformylase 2</fullName>
        <shortName evidence="7">GART 2</shortName>
    </alternativeName>
    <alternativeName>
        <fullName evidence="7">Non-folate glycinamide ribonucleotide transformylase</fullName>
    </alternativeName>
    <alternativeName>
        <fullName evidence="7">Phosphoribosylglycinamide formyltransferase 2</fullName>
    </alternativeName>
</protein>
<feature type="binding site" evidence="7">
    <location>
        <position position="84"/>
    </location>
    <ligand>
        <name>N(1)-(5-phospho-beta-D-ribosyl)glycinamide</name>
        <dbReference type="ChEBI" id="CHEBI:143788"/>
    </ligand>
</feature>
<evidence type="ECO:0000313" key="9">
    <source>
        <dbReference type="EMBL" id="WIM67416.1"/>
    </source>
</evidence>
<dbReference type="SUPFAM" id="SSF52440">
    <property type="entry name" value="PreATP-grasp domain"/>
    <property type="match status" value="1"/>
</dbReference>
<feature type="binding site" evidence="7">
    <location>
        <begin position="197"/>
        <end position="200"/>
    </location>
    <ligand>
        <name>ATP</name>
        <dbReference type="ChEBI" id="CHEBI:30616"/>
    </ligand>
</feature>
<reference evidence="9 10" key="1">
    <citation type="submission" date="2023-05" db="EMBL/GenBank/DDBJ databases">
        <title>Corynebacterium suedekumii sp. nov. and Corynebacterium breve sp. nov. isolated from raw cow's milk.</title>
        <authorList>
            <person name="Baer M.K."/>
            <person name="Mehl L."/>
            <person name="Hellmuth R."/>
            <person name="Marke G."/>
            <person name="Lipski A."/>
        </authorList>
    </citation>
    <scope>NUCLEOTIDE SEQUENCE [LARGE SCALE GENOMIC DNA]</scope>
    <source>
        <strain evidence="9 10">R4</strain>
    </source>
</reference>
<dbReference type="NCBIfam" id="NF006766">
    <property type="entry name" value="PRK09288.1"/>
    <property type="match status" value="1"/>
</dbReference>
<feature type="binding site" evidence="7">
    <location>
        <position position="275"/>
    </location>
    <ligand>
        <name>Mg(2+)</name>
        <dbReference type="ChEBI" id="CHEBI:18420"/>
    </ligand>
</feature>
<dbReference type="InterPro" id="IPR011054">
    <property type="entry name" value="Rudment_hybrid_motif"/>
</dbReference>
<keyword evidence="6 7" id="KW-0460">Magnesium</keyword>
<gene>
    <name evidence="7 9" type="primary">purT</name>
    <name evidence="9" type="ORF">QP027_09955</name>
</gene>
<comment type="subunit">
    <text evidence="7">Homodimer.</text>
</comment>
<keyword evidence="4 7" id="KW-0658">Purine biosynthesis</keyword>
<dbReference type="Proteomes" id="UP001225598">
    <property type="component" value="Chromosome"/>
</dbReference>
<dbReference type="Pfam" id="PF22660">
    <property type="entry name" value="RS_preATP-grasp-like"/>
    <property type="match status" value="1"/>
</dbReference>
<dbReference type="Gene3D" id="3.40.50.20">
    <property type="match status" value="1"/>
</dbReference>
<feature type="binding site" evidence="7">
    <location>
        <position position="294"/>
    </location>
    <ligand>
        <name>N(1)-(5-phospho-beta-D-ribosyl)glycinamide</name>
        <dbReference type="ChEBI" id="CHEBI:143788"/>
    </ligand>
</feature>
<dbReference type="Gene3D" id="3.30.1490.20">
    <property type="entry name" value="ATP-grasp fold, A domain"/>
    <property type="match status" value="1"/>
</dbReference>
<dbReference type="InterPro" id="IPR003135">
    <property type="entry name" value="ATP-grasp_carboxylate-amine"/>
</dbReference>
<dbReference type="PROSITE" id="PS50975">
    <property type="entry name" value="ATP_GRASP"/>
    <property type="match status" value="1"/>
</dbReference>
<keyword evidence="3 7" id="KW-0547">Nucleotide-binding</keyword>
<evidence type="ECO:0000256" key="2">
    <source>
        <dbReference type="ARBA" id="ARBA00022723"/>
    </source>
</evidence>
<dbReference type="PANTHER" id="PTHR43055:SF1">
    <property type="entry name" value="FORMATE-DEPENDENT PHOSPHORIBOSYLGLYCINAMIDE FORMYLTRANSFERASE"/>
    <property type="match status" value="1"/>
</dbReference>
<feature type="binding site" evidence="7">
    <location>
        <position position="363"/>
    </location>
    <ligand>
        <name>N(1)-(5-phospho-beta-D-ribosyl)glycinamide</name>
        <dbReference type="ChEBI" id="CHEBI:143788"/>
    </ligand>
</feature>
<comment type="caution">
    <text evidence="7">Lacks conserved residue(s) required for the propagation of feature annotation.</text>
</comment>
<evidence type="ECO:0000256" key="5">
    <source>
        <dbReference type="ARBA" id="ARBA00022840"/>
    </source>
</evidence>
<organism evidence="9 10">
    <name type="scientific">Corynebacterium breve</name>
    <dbReference type="NCBI Taxonomy" id="3049799"/>
    <lineage>
        <taxon>Bacteria</taxon>
        <taxon>Bacillati</taxon>
        <taxon>Actinomycetota</taxon>
        <taxon>Actinomycetes</taxon>
        <taxon>Mycobacteriales</taxon>
        <taxon>Corynebacteriaceae</taxon>
        <taxon>Corynebacterium</taxon>
    </lineage>
</organism>
<evidence type="ECO:0000256" key="4">
    <source>
        <dbReference type="ARBA" id="ARBA00022755"/>
    </source>
</evidence>
<keyword evidence="10" id="KW-1185">Reference proteome</keyword>
<evidence type="ECO:0000256" key="6">
    <source>
        <dbReference type="ARBA" id="ARBA00022842"/>
    </source>
</evidence>
<dbReference type="SUPFAM" id="SSF56059">
    <property type="entry name" value="Glutathione synthetase ATP-binding domain-like"/>
    <property type="match status" value="1"/>
</dbReference>
<dbReference type="InterPro" id="IPR054350">
    <property type="entry name" value="PurT/PurK_preATP-grasp"/>
</dbReference>
<accession>A0ABY8VEN5</accession>